<gene>
    <name evidence="1" type="ORF">DSM112329_01045</name>
</gene>
<evidence type="ECO:0008006" key="2">
    <source>
        <dbReference type="Google" id="ProtNLM"/>
    </source>
</evidence>
<protein>
    <recommendedName>
        <fullName evidence="2">DUF3089 domain-containing protein</fullName>
    </recommendedName>
</protein>
<organism evidence="1">
    <name type="scientific">Paraconexibacter sp. AEG42_29</name>
    <dbReference type="NCBI Taxonomy" id="2997339"/>
    <lineage>
        <taxon>Bacteria</taxon>
        <taxon>Bacillati</taxon>
        <taxon>Actinomycetota</taxon>
        <taxon>Thermoleophilia</taxon>
        <taxon>Solirubrobacterales</taxon>
        <taxon>Paraconexibacteraceae</taxon>
        <taxon>Paraconexibacter</taxon>
    </lineage>
</organism>
<dbReference type="EMBL" id="CP114014">
    <property type="protein sequence ID" value="XAY04215.1"/>
    <property type="molecule type" value="Genomic_DNA"/>
</dbReference>
<sequence length="467" mass="49244">MGLACVAGVGAAPARADVTWLCHPGQADDPCEIPLDTTVREQGRPDRVETPPRAPSAKRPVDCFYVYPTVSNQVGLNTTKARDPELVSIARYQAARFSSRCRMFAPIYRQFPLAGIPALALGGGATAPAGIAYGDVLEAWRSYLEKDNGGRGVVLLSHSQGTLMLRQLLRQEIERRPEQRRRLVGAVLLGGNVTVAKGRTTGGDFRDIPICSARGEAGCIVAYSTYSTDPGAVSFFGSTQTDLTAAAFNTPRGAGFEVACTDPGVLSGIGGPVRVTLPTTPFAAGPINAGIIVTNGGPPPTAPTTWVEPADRAVGACRSINGANVFRYDPVDGARRPNEFPPTWGTHLLDMNLGTERLTTIVGLQADRFLAQGFTAGKARRNTRTGAATIIVTAPGPGTVAVAAAGVVGRSRTLGSPRSTTLTVTPRGATRRLLARRGRATVRIAVRYRPAVGAVATRTVRITLLRR</sequence>
<dbReference type="KEGG" id="parq:DSM112329_01045"/>
<dbReference type="InterPro" id="IPR029058">
    <property type="entry name" value="AB_hydrolase_fold"/>
</dbReference>
<accession>A0AAU7AR94</accession>
<reference evidence="1" key="1">
    <citation type="submission" date="2022-12" db="EMBL/GenBank/DDBJ databases">
        <title>Paraconexibacter alkalitolerans sp. nov. and Baekduia alba sp. nov., isolated from soil and emended description of the genera Paraconexibacter (Chun et al., 2020) and Baekduia (An et al., 2020).</title>
        <authorList>
            <person name="Vieira S."/>
            <person name="Huber K.J."/>
            <person name="Geppert A."/>
            <person name="Wolf J."/>
            <person name="Neumann-Schaal M."/>
            <person name="Muesken M."/>
            <person name="Overmann J."/>
        </authorList>
    </citation>
    <scope>NUCLEOTIDE SEQUENCE</scope>
    <source>
        <strain evidence="1">AEG42_29</strain>
    </source>
</reference>
<dbReference type="AlphaFoldDB" id="A0AAU7AR94"/>
<name>A0AAU7AR94_9ACTN</name>
<dbReference type="Pfam" id="PF11288">
    <property type="entry name" value="DUF3089"/>
    <property type="match status" value="1"/>
</dbReference>
<evidence type="ECO:0000313" key="1">
    <source>
        <dbReference type="EMBL" id="XAY04215.1"/>
    </source>
</evidence>
<dbReference type="InterPro" id="IPR021440">
    <property type="entry name" value="DUF3089"/>
</dbReference>
<proteinExistence type="predicted"/>
<dbReference type="SUPFAM" id="SSF53474">
    <property type="entry name" value="alpha/beta-Hydrolases"/>
    <property type="match status" value="1"/>
</dbReference>